<dbReference type="RefSeq" id="WP_093363109.1">
    <property type="nucleotide sequence ID" value="NZ_FOLG01000042.1"/>
</dbReference>
<dbReference type="OrthoDB" id="10020466at2"/>
<dbReference type="AlphaFoldDB" id="A0A1I1RN30"/>
<name>A0A1I1RN30_9RHOB</name>
<organism evidence="1 2">
    <name type="scientific">Tropicimonas isoalkanivorans</name>
    <dbReference type="NCBI Taxonomy" id="441112"/>
    <lineage>
        <taxon>Bacteria</taxon>
        <taxon>Pseudomonadati</taxon>
        <taxon>Pseudomonadota</taxon>
        <taxon>Alphaproteobacteria</taxon>
        <taxon>Rhodobacterales</taxon>
        <taxon>Roseobacteraceae</taxon>
        <taxon>Tropicimonas</taxon>
    </lineage>
</organism>
<dbReference type="Proteomes" id="UP000198728">
    <property type="component" value="Unassembled WGS sequence"/>
</dbReference>
<proteinExistence type="predicted"/>
<gene>
    <name evidence="1" type="ORF">SAMN04488094_1421</name>
</gene>
<keyword evidence="2" id="KW-1185">Reference proteome</keyword>
<sequence length="239" mass="26748">MRLALIDAAFDLSLIGRGLDAAYQIDDIALSKARASPFWLNELWLEKLTMRRVSLHDPASAEKFIATYMDELEQTVTVFNERAATFGKLALAAHDHNQPQLAAQSLRHAVDCLLGYGWRKDAFANDVLTVLEMMIEAGDHDAKQTLLALAGAFHRITDYTDGDGTNHIRSEYYAAVAKHYPERIAPMLNDLIWAEDWRYVEDLYEELPSLPLAQTAEGAALLSTFIMPSGVVVERRPEA</sequence>
<dbReference type="EMBL" id="FOLG01000042">
    <property type="protein sequence ID" value="SFD35397.1"/>
    <property type="molecule type" value="Genomic_DNA"/>
</dbReference>
<accession>A0A1I1RN30</accession>
<evidence type="ECO:0000313" key="1">
    <source>
        <dbReference type="EMBL" id="SFD35397.1"/>
    </source>
</evidence>
<evidence type="ECO:0000313" key="2">
    <source>
        <dbReference type="Proteomes" id="UP000198728"/>
    </source>
</evidence>
<reference evidence="1 2" key="1">
    <citation type="submission" date="2016-10" db="EMBL/GenBank/DDBJ databases">
        <authorList>
            <person name="de Groot N.N."/>
        </authorList>
    </citation>
    <scope>NUCLEOTIDE SEQUENCE [LARGE SCALE GENOMIC DNA]</scope>
    <source>
        <strain evidence="1 2">DSM 19548</strain>
    </source>
</reference>
<protein>
    <submittedName>
        <fullName evidence="1">Uncharacterized protein</fullName>
    </submittedName>
</protein>
<dbReference type="STRING" id="441112.SAMN04488094_1421"/>